<gene>
    <name evidence="1" type="ORF">AFUS01_LOCUS45361</name>
</gene>
<dbReference type="Pfam" id="PF05380">
    <property type="entry name" value="Peptidase_A17"/>
    <property type="match status" value="1"/>
</dbReference>
<dbReference type="OrthoDB" id="8057024at2759"/>
<evidence type="ECO:0000313" key="2">
    <source>
        <dbReference type="Proteomes" id="UP000708208"/>
    </source>
</evidence>
<dbReference type="AlphaFoldDB" id="A0A8J2LPB0"/>
<name>A0A8J2LPB0_9HEXA</name>
<keyword evidence="2" id="KW-1185">Reference proteome</keyword>
<dbReference type="PANTHER" id="PTHR22955">
    <property type="entry name" value="RETROTRANSPOSON"/>
    <property type="match status" value="1"/>
</dbReference>
<sequence>MEELIARRKQLKEDTARDWDVDTTTMYDEQIDALRREFDVLYDDILATCTTDEESNHQRQYDESADRCDEVKLALKRIFRGLLGVRQPVTNRIQPRDKNARNEVTLPPVRNVVTKRTLSSDSARTFDPLGILGPVTIISKLLLQSAWNLKLGWDEAVPITISQDRNQYRENLPFLESLKIDRCIKPFHQCTFELIGFSDASERAMGAVVYMRSKYENGD</sequence>
<dbReference type="Proteomes" id="UP000708208">
    <property type="component" value="Unassembled WGS sequence"/>
</dbReference>
<proteinExistence type="predicted"/>
<dbReference type="InterPro" id="IPR008042">
    <property type="entry name" value="Retrotrans_Pao"/>
</dbReference>
<organism evidence="1 2">
    <name type="scientific">Allacma fusca</name>
    <dbReference type="NCBI Taxonomy" id="39272"/>
    <lineage>
        <taxon>Eukaryota</taxon>
        <taxon>Metazoa</taxon>
        <taxon>Ecdysozoa</taxon>
        <taxon>Arthropoda</taxon>
        <taxon>Hexapoda</taxon>
        <taxon>Collembola</taxon>
        <taxon>Symphypleona</taxon>
        <taxon>Sminthuridae</taxon>
        <taxon>Allacma</taxon>
    </lineage>
</organism>
<reference evidence="1" key="1">
    <citation type="submission" date="2021-06" db="EMBL/GenBank/DDBJ databases">
        <authorList>
            <person name="Hodson N. C."/>
            <person name="Mongue J. A."/>
            <person name="Jaron S. K."/>
        </authorList>
    </citation>
    <scope>NUCLEOTIDE SEQUENCE</scope>
</reference>
<accession>A0A8J2LPB0</accession>
<dbReference type="PANTHER" id="PTHR22955:SF77">
    <property type="entry name" value="ASPARTIC PUTATIVE DOMAIN-CONTAINING PROTEIN-RELATED"/>
    <property type="match status" value="1"/>
</dbReference>
<dbReference type="EMBL" id="CAJVCH010570868">
    <property type="protein sequence ID" value="CAG7836074.1"/>
    <property type="molecule type" value="Genomic_DNA"/>
</dbReference>
<comment type="caution">
    <text evidence="1">The sequence shown here is derived from an EMBL/GenBank/DDBJ whole genome shotgun (WGS) entry which is preliminary data.</text>
</comment>
<evidence type="ECO:0000313" key="1">
    <source>
        <dbReference type="EMBL" id="CAG7836074.1"/>
    </source>
</evidence>
<protein>
    <submittedName>
        <fullName evidence="1">Uncharacterized protein</fullName>
    </submittedName>
</protein>